<dbReference type="Pfam" id="PF00645">
    <property type="entry name" value="zf-PARP"/>
    <property type="match status" value="1"/>
</dbReference>
<accession>A0A0H1BAD1</accession>
<proteinExistence type="predicted"/>
<organism evidence="8 9">
    <name type="scientific">Blastomyces silverae</name>
    <dbReference type="NCBI Taxonomy" id="2060906"/>
    <lineage>
        <taxon>Eukaryota</taxon>
        <taxon>Fungi</taxon>
        <taxon>Dikarya</taxon>
        <taxon>Ascomycota</taxon>
        <taxon>Pezizomycotina</taxon>
        <taxon>Eurotiomycetes</taxon>
        <taxon>Eurotiomycetidae</taxon>
        <taxon>Onygenales</taxon>
        <taxon>Ajellomycetaceae</taxon>
        <taxon>Blastomyces</taxon>
    </lineage>
</organism>
<dbReference type="Gene3D" id="3.30.1740.10">
    <property type="entry name" value="Zinc finger, PARP-type"/>
    <property type="match status" value="1"/>
</dbReference>
<dbReference type="PROSITE" id="PS50064">
    <property type="entry name" value="ZF_PARP_2"/>
    <property type="match status" value="1"/>
</dbReference>
<evidence type="ECO:0000256" key="4">
    <source>
        <dbReference type="ARBA" id="ARBA00022833"/>
    </source>
</evidence>
<feature type="compositionally biased region" description="Basic residues" evidence="6">
    <location>
        <begin position="264"/>
        <end position="275"/>
    </location>
</feature>
<dbReference type="GO" id="GO:0003677">
    <property type="term" value="F:DNA binding"/>
    <property type="evidence" value="ECO:0007669"/>
    <property type="project" value="InterPro"/>
</dbReference>
<evidence type="ECO:0000256" key="3">
    <source>
        <dbReference type="ARBA" id="ARBA00022771"/>
    </source>
</evidence>
<evidence type="ECO:0000256" key="1">
    <source>
        <dbReference type="ARBA" id="ARBA00004123"/>
    </source>
</evidence>
<evidence type="ECO:0000313" key="8">
    <source>
        <dbReference type="EMBL" id="KLJ08394.1"/>
    </source>
</evidence>
<evidence type="ECO:0000256" key="5">
    <source>
        <dbReference type="ARBA" id="ARBA00023242"/>
    </source>
</evidence>
<keyword evidence="3" id="KW-0863">Zinc-finger</keyword>
<dbReference type="SMART" id="SM01336">
    <property type="entry name" value="zf-PARP"/>
    <property type="match status" value="1"/>
</dbReference>
<keyword evidence="9" id="KW-1185">Reference proteome</keyword>
<dbReference type="GO" id="GO:0008270">
    <property type="term" value="F:zinc ion binding"/>
    <property type="evidence" value="ECO:0007669"/>
    <property type="project" value="UniProtKB-KW"/>
</dbReference>
<evidence type="ECO:0000313" key="9">
    <source>
        <dbReference type="Proteomes" id="UP000053573"/>
    </source>
</evidence>
<dbReference type="GO" id="GO:0005634">
    <property type="term" value="C:nucleus"/>
    <property type="evidence" value="ECO:0007669"/>
    <property type="project" value="UniProtKB-SubCell"/>
</dbReference>
<keyword evidence="4" id="KW-0862">Zinc</keyword>
<keyword evidence="5" id="KW-0539">Nucleus</keyword>
<evidence type="ECO:0000259" key="7">
    <source>
        <dbReference type="PROSITE" id="PS50064"/>
    </source>
</evidence>
<feature type="compositionally biased region" description="Basic and acidic residues" evidence="6">
    <location>
        <begin position="212"/>
        <end position="222"/>
    </location>
</feature>
<gene>
    <name evidence="8" type="ORF">EMPG_16164</name>
</gene>
<dbReference type="Proteomes" id="UP000053573">
    <property type="component" value="Unassembled WGS sequence"/>
</dbReference>
<dbReference type="OrthoDB" id="429950at2759"/>
<feature type="domain" description="PARP-type" evidence="7">
    <location>
        <begin position="4"/>
        <end position="98"/>
    </location>
</feature>
<dbReference type="EMBL" id="LDEV01002603">
    <property type="protein sequence ID" value="KLJ08394.1"/>
    <property type="molecule type" value="Genomic_DNA"/>
</dbReference>
<feature type="compositionally biased region" description="Basic residues" evidence="6">
    <location>
        <begin position="228"/>
        <end position="237"/>
    </location>
</feature>
<evidence type="ECO:0000256" key="6">
    <source>
        <dbReference type="SAM" id="MobiDB-lite"/>
    </source>
</evidence>
<dbReference type="STRING" id="2060906.A0A0H1BAD1"/>
<comment type="subcellular location">
    <subcellularLocation>
        <location evidence="1">Nucleus</location>
    </subcellularLocation>
</comment>
<dbReference type="SUPFAM" id="SSF57716">
    <property type="entry name" value="Glucocorticoid receptor-like (DNA-binding domain)"/>
    <property type="match status" value="1"/>
</dbReference>
<dbReference type="InterPro" id="IPR001510">
    <property type="entry name" value="Znf_PARP"/>
</dbReference>
<reference evidence="9" key="1">
    <citation type="journal article" date="2015" name="PLoS Genet.">
        <title>The dynamic genome and transcriptome of the human fungal pathogen Blastomyces and close relative Emmonsia.</title>
        <authorList>
            <person name="Munoz J.F."/>
            <person name="Gauthier G.M."/>
            <person name="Desjardins C.A."/>
            <person name="Gallo J.E."/>
            <person name="Holder J."/>
            <person name="Sullivan T.D."/>
            <person name="Marty A.J."/>
            <person name="Carmen J.C."/>
            <person name="Chen Z."/>
            <person name="Ding L."/>
            <person name="Gujja S."/>
            <person name="Magrini V."/>
            <person name="Misas E."/>
            <person name="Mitreva M."/>
            <person name="Priest M."/>
            <person name="Saif S."/>
            <person name="Whiston E.A."/>
            <person name="Young S."/>
            <person name="Zeng Q."/>
            <person name="Goldman W.E."/>
            <person name="Mardis E.R."/>
            <person name="Taylor J.W."/>
            <person name="McEwen J.G."/>
            <person name="Clay O.K."/>
            <person name="Klein B.S."/>
            <person name="Cuomo C.A."/>
        </authorList>
    </citation>
    <scope>NUCLEOTIDE SEQUENCE [LARGE SCALE GENOMIC DNA]</scope>
    <source>
        <strain evidence="9">UAMH 139</strain>
    </source>
</reference>
<comment type="caution">
    <text evidence="8">The sequence shown here is derived from an EMBL/GenBank/DDBJ whole genome shotgun (WGS) entry which is preliminary data.</text>
</comment>
<dbReference type="AlphaFoldDB" id="A0A0H1BAD1"/>
<name>A0A0H1BAD1_9EURO</name>
<feature type="compositionally biased region" description="Basic and acidic residues" evidence="6">
    <location>
        <begin position="100"/>
        <end position="112"/>
    </location>
</feature>
<keyword evidence="2" id="KW-0479">Metal-binding</keyword>
<evidence type="ECO:0000256" key="2">
    <source>
        <dbReference type="ARBA" id="ARBA00022723"/>
    </source>
</evidence>
<dbReference type="InterPro" id="IPR036957">
    <property type="entry name" value="Znf_PARP_sf"/>
</dbReference>
<feature type="region of interest" description="Disordered" evidence="6">
    <location>
        <begin position="94"/>
        <end position="275"/>
    </location>
</feature>
<protein>
    <recommendedName>
        <fullName evidence="7">PARP-type domain-containing protein</fullName>
    </recommendedName>
</protein>
<sequence length="275" mass="30211">MPTYRIEEASTSRAGCKNKECQEKKEKILKGELRLGTWVDTENFQSWAWKHWGCVTPRQIASIQEVVGDESDCTLIDGFDEISAENQEKFREAVAQGHVSDSDWKGDVEVNRPGKSGFRVRVSKKKQDTKGDAPQKGNRTGRKRAVVEESSEEEAEPIPKKAKTAKAEKAAKTAKTPKRKSIAADAGGVDDSKSEQLTSPKGKPTKGRKKKATDEAPAKEETSPTSKARGRRVKPRTSKAIEVENSTAPDTASAKAARETVSKNTRRTRSGRKTG</sequence>